<sequence>KQKPPLSISPNTFEPLTPPLPQTDKRSSLTRPVANDFKAPYSYPDDEKEDGEIDPYYDDRRHDRYRHQPIISRPRSREDNLHISGNDIRARYDRWQMPRRDLDYSARPRVKDDWSRDSNYKHPPPLPPPANRSRNPSELIFSQKRSRSSSGTRESSNKRAKDRERHCENEDTHP</sequence>
<proteinExistence type="predicted"/>
<organism evidence="2 3">
    <name type="scientific">Ambispora leptoticha</name>
    <dbReference type="NCBI Taxonomy" id="144679"/>
    <lineage>
        <taxon>Eukaryota</taxon>
        <taxon>Fungi</taxon>
        <taxon>Fungi incertae sedis</taxon>
        <taxon>Mucoromycota</taxon>
        <taxon>Glomeromycotina</taxon>
        <taxon>Glomeromycetes</taxon>
        <taxon>Archaeosporales</taxon>
        <taxon>Ambisporaceae</taxon>
        <taxon>Ambispora</taxon>
    </lineage>
</organism>
<dbReference type="EMBL" id="CAJVPS010050744">
    <property type="protein sequence ID" value="CAG8768340.1"/>
    <property type="molecule type" value="Genomic_DNA"/>
</dbReference>
<feature type="compositionally biased region" description="Acidic residues" evidence="1">
    <location>
        <begin position="44"/>
        <end position="56"/>
    </location>
</feature>
<feature type="compositionally biased region" description="Basic and acidic residues" evidence="1">
    <location>
        <begin position="88"/>
        <end position="120"/>
    </location>
</feature>
<dbReference type="Proteomes" id="UP000789508">
    <property type="component" value="Unassembled WGS sequence"/>
</dbReference>
<evidence type="ECO:0000313" key="2">
    <source>
        <dbReference type="EMBL" id="CAG8768340.1"/>
    </source>
</evidence>
<keyword evidence="3" id="KW-1185">Reference proteome</keyword>
<feature type="region of interest" description="Disordered" evidence="1">
    <location>
        <begin position="1"/>
        <end position="174"/>
    </location>
</feature>
<reference evidence="2" key="1">
    <citation type="submission" date="2021-06" db="EMBL/GenBank/DDBJ databases">
        <authorList>
            <person name="Kallberg Y."/>
            <person name="Tangrot J."/>
            <person name="Rosling A."/>
        </authorList>
    </citation>
    <scope>NUCLEOTIDE SEQUENCE</scope>
    <source>
        <strain evidence="2">FL130A</strain>
    </source>
</reference>
<evidence type="ECO:0000256" key="1">
    <source>
        <dbReference type="SAM" id="MobiDB-lite"/>
    </source>
</evidence>
<accession>A0A9N9J7L3</accession>
<name>A0A9N9J7L3_9GLOM</name>
<feature type="non-terminal residue" evidence="2">
    <location>
        <position position="174"/>
    </location>
</feature>
<gene>
    <name evidence="2" type="ORF">ALEPTO_LOCUS14002</name>
</gene>
<dbReference type="AlphaFoldDB" id="A0A9N9J7L3"/>
<feature type="non-terminal residue" evidence="2">
    <location>
        <position position="1"/>
    </location>
</feature>
<comment type="caution">
    <text evidence="2">The sequence shown here is derived from an EMBL/GenBank/DDBJ whole genome shotgun (WGS) entry which is preliminary data.</text>
</comment>
<feature type="compositionally biased region" description="Basic and acidic residues" evidence="1">
    <location>
        <begin position="155"/>
        <end position="174"/>
    </location>
</feature>
<protein>
    <submittedName>
        <fullName evidence="2">13297_t:CDS:1</fullName>
    </submittedName>
</protein>
<evidence type="ECO:0000313" key="3">
    <source>
        <dbReference type="Proteomes" id="UP000789508"/>
    </source>
</evidence>